<dbReference type="AlphaFoldDB" id="A0A645GFU4"/>
<accession>A0A645GFU4</accession>
<dbReference type="EMBL" id="VSSQ01073922">
    <property type="protein sequence ID" value="MPN24912.1"/>
    <property type="molecule type" value="Genomic_DNA"/>
</dbReference>
<organism evidence="2">
    <name type="scientific">bioreactor metagenome</name>
    <dbReference type="NCBI Taxonomy" id="1076179"/>
    <lineage>
        <taxon>unclassified sequences</taxon>
        <taxon>metagenomes</taxon>
        <taxon>ecological metagenomes</taxon>
    </lineage>
</organism>
<gene>
    <name evidence="2" type="ORF">SDC9_172317</name>
</gene>
<feature type="region of interest" description="Disordered" evidence="1">
    <location>
        <begin position="1"/>
        <end position="34"/>
    </location>
</feature>
<evidence type="ECO:0000313" key="2">
    <source>
        <dbReference type="EMBL" id="MPN24912.1"/>
    </source>
</evidence>
<proteinExistence type="predicted"/>
<sequence>MAMPTMAVSSPPGYLRASSANTGSTRNSPSMRSAKISARLMLERRSSGVILVELGIEDEEVSGTGGFRRAKWVGGAVGSLSLMGR</sequence>
<feature type="compositionally biased region" description="Polar residues" evidence="1">
    <location>
        <begin position="18"/>
        <end position="31"/>
    </location>
</feature>
<name>A0A645GFU4_9ZZZZ</name>
<protein>
    <submittedName>
        <fullName evidence="2">Uncharacterized protein</fullName>
    </submittedName>
</protein>
<reference evidence="2" key="1">
    <citation type="submission" date="2019-08" db="EMBL/GenBank/DDBJ databases">
        <authorList>
            <person name="Kucharzyk K."/>
            <person name="Murdoch R.W."/>
            <person name="Higgins S."/>
            <person name="Loffler F."/>
        </authorList>
    </citation>
    <scope>NUCLEOTIDE SEQUENCE</scope>
</reference>
<comment type="caution">
    <text evidence="2">The sequence shown here is derived from an EMBL/GenBank/DDBJ whole genome shotgun (WGS) entry which is preliminary data.</text>
</comment>
<evidence type="ECO:0000256" key="1">
    <source>
        <dbReference type="SAM" id="MobiDB-lite"/>
    </source>
</evidence>